<dbReference type="Gene3D" id="3.80.10.10">
    <property type="entry name" value="Ribonuclease Inhibitor"/>
    <property type="match status" value="1"/>
</dbReference>
<dbReference type="InterPro" id="IPR032675">
    <property type="entry name" value="LRR_dom_sf"/>
</dbReference>
<dbReference type="Proteomes" id="UP000620124">
    <property type="component" value="Unassembled WGS sequence"/>
</dbReference>
<evidence type="ECO:0008006" key="3">
    <source>
        <dbReference type="Google" id="ProtNLM"/>
    </source>
</evidence>
<evidence type="ECO:0000313" key="2">
    <source>
        <dbReference type="Proteomes" id="UP000620124"/>
    </source>
</evidence>
<accession>A0A8H6XHD1</accession>
<dbReference type="OrthoDB" id="3162794at2759"/>
<dbReference type="AlphaFoldDB" id="A0A8H6XHD1"/>
<comment type="caution">
    <text evidence="1">The sequence shown here is derived from an EMBL/GenBank/DDBJ whole genome shotgun (WGS) entry which is preliminary data.</text>
</comment>
<proteinExistence type="predicted"/>
<organism evidence="1 2">
    <name type="scientific">Mycena venus</name>
    <dbReference type="NCBI Taxonomy" id="2733690"/>
    <lineage>
        <taxon>Eukaryota</taxon>
        <taxon>Fungi</taxon>
        <taxon>Dikarya</taxon>
        <taxon>Basidiomycota</taxon>
        <taxon>Agaricomycotina</taxon>
        <taxon>Agaricomycetes</taxon>
        <taxon>Agaricomycetidae</taxon>
        <taxon>Agaricales</taxon>
        <taxon>Marasmiineae</taxon>
        <taxon>Mycenaceae</taxon>
        <taxon>Mycena</taxon>
    </lineage>
</organism>
<reference evidence="1" key="1">
    <citation type="submission" date="2020-05" db="EMBL/GenBank/DDBJ databases">
        <title>Mycena genomes resolve the evolution of fungal bioluminescence.</title>
        <authorList>
            <person name="Tsai I.J."/>
        </authorList>
    </citation>
    <scope>NUCLEOTIDE SEQUENCE</scope>
    <source>
        <strain evidence="1">CCC161011</strain>
    </source>
</reference>
<gene>
    <name evidence="1" type="ORF">MVEN_01958000</name>
</gene>
<dbReference type="EMBL" id="JACAZI010000019">
    <property type="protein sequence ID" value="KAF7340385.1"/>
    <property type="molecule type" value="Genomic_DNA"/>
</dbReference>
<dbReference type="SUPFAM" id="SSF52047">
    <property type="entry name" value="RNI-like"/>
    <property type="match status" value="1"/>
</dbReference>
<protein>
    <recommendedName>
        <fullName evidence="3">F-box domain-containing protein</fullName>
    </recommendedName>
</protein>
<keyword evidence="2" id="KW-1185">Reference proteome</keyword>
<sequence length="688" mass="77961">MAVLSWDGGKMAVDGHHSVDVSIASWPFSVLPSSLSIVPQRWSGIEFRDFQRFSQYRVHSQVIGPEGIGTLSERIPRLARVFFVSRCSPTFMPAGRIACAQALAQTAHFSALLDPSPHHRKLGRLLSDSHGHGVLQCDLRVPNDFEAPCRPPSQTHCPRGIMRLFPSRLSARAASSQQRVANTLPAELVVEIASHLTWAIDVLNFSLTSSHLRTILLPEMYKSVFLFAGSWTKAFELFARRPELCVHVRTLRIDLFYEALRPERWQEEVDIDHIAALIENASKHLSNLHTFDWSGRRLPPDHLFLTLRKTCPKLKNLHLCASFIRFDPASELFKFDDLAGFSLWVDYEDKVDADPPPFQEIPVQLGDMLLERCPNLDSLCIRLRSMPNMWVQEVDRLVSGVWPKLEFCHFDIEIIESEPISLWPPISTLRRFLSAHASSLTDLGFTAYAILPTTVFARELPLCFDPDAPLASQLDCFEGLLQHVSELPNPEALKTLILGTVISETNLGPMLPVLRGLTSLKELTLEFSDIDASTVIRDIVSVCPNLVSLYTKFYKTTFNLKQLIEVSSQLKHLPKLRSLYLDKVHSAADSTLLKAALILLGDSPLLEEICIVNFMAKRWYQRGHYLIVTDAKGRRVISARETGLDTDYPKGRLVGRVYPRGKYNRTFRYSLGRDVFGSISRRFKRIRR</sequence>
<evidence type="ECO:0000313" key="1">
    <source>
        <dbReference type="EMBL" id="KAF7340385.1"/>
    </source>
</evidence>
<name>A0A8H6XHD1_9AGAR</name>